<comment type="caution">
    <text evidence="3">The sequence shown here is derived from an EMBL/GenBank/DDBJ whole genome shotgun (WGS) entry which is preliminary data.</text>
</comment>
<evidence type="ECO:0008006" key="5">
    <source>
        <dbReference type="Google" id="ProtNLM"/>
    </source>
</evidence>
<evidence type="ECO:0000256" key="2">
    <source>
        <dbReference type="SAM" id="SignalP"/>
    </source>
</evidence>
<protein>
    <recommendedName>
        <fullName evidence="5">VCBS repeat-containing protein</fullName>
    </recommendedName>
</protein>
<dbReference type="EMBL" id="BDFE01000015">
    <property type="protein sequence ID" value="GAU08824.1"/>
    <property type="molecule type" value="Genomic_DNA"/>
</dbReference>
<dbReference type="Gene3D" id="3.40.50.10070">
    <property type="entry name" value="TolB, N-terminal domain"/>
    <property type="match status" value="1"/>
</dbReference>
<organism evidence="3 4">
    <name type="scientific">Desulfoplanes formicivorans</name>
    <dbReference type="NCBI Taxonomy" id="1592317"/>
    <lineage>
        <taxon>Bacteria</taxon>
        <taxon>Pseudomonadati</taxon>
        <taxon>Thermodesulfobacteriota</taxon>
        <taxon>Desulfovibrionia</taxon>
        <taxon>Desulfovibrionales</taxon>
        <taxon>Desulfoplanaceae</taxon>
        <taxon>Desulfoplanes</taxon>
    </lineage>
</organism>
<keyword evidence="1 2" id="KW-0732">Signal</keyword>
<name>A0A194AJ98_9BACT</name>
<dbReference type="Proteomes" id="UP000095200">
    <property type="component" value="Unassembled WGS sequence"/>
</dbReference>
<feature type="chain" id="PRO_5008262354" description="VCBS repeat-containing protein" evidence="2">
    <location>
        <begin position="22"/>
        <end position="535"/>
    </location>
</feature>
<dbReference type="RefSeq" id="WP_069858624.1">
    <property type="nucleotide sequence ID" value="NZ_BDFE01000015.1"/>
</dbReference>
<dbReference type="SUPFAM" id="SSF69318">
    <property type="entry name" value="Integrin alpha N-terminal domain"/>
    <property type="match status" value="1"/>
</dbReference>
<feature type="signal peptide" evidence="2">
    <location>
        <begin position="1"/>
        <end position="21"/>
    </location>
</feature>
<proteinExistence type="predicted"/>
<dbReference type="Pfam" id="PF13517">
    <property type="entry name" value="FG-GAP_3"/>
    <property type="match status" value="1"/>
</dbReference>
<dbReference type="STRING" id="1592317.DPF_1541"/>
<dbReference type="AlphaFoldDB" id="A0A194AJ98"/>
<evidence type="ECO:0000313" key="4">
    <source>
        <dbReference type="Proteomes" id="UP000095200"/>
    </source>
</evidence>
<evidence type="ECO:0000256" key="1">
    <source>
        <dbReference type="ARBA" id="ARBA00022729"/>
    </source>
</evidence>
<keyword evidence="4" id="KW-1185">Reference proteome</keyword>
<dbReference type="InterPro" id="IPR013517">
    <property type="entry name" value="FG-GAP"/>
</dbReference>
<gene>
    <name evidence="3" type="ORF">DPF_1541</name>
</gene>
<evidence type="ECO:0000313" key="3">
    <source>
        <dbReference type="EMBL" id="GAU08824.1"/>
    </source>
</evidence>
<accession>A0A194AJ98</accession>
<sequence>MILRLALSLFCLLTISTQAWADAAKTFVVAPFAVHGPQTYTYLQKGIPSMLQTRLTWPGHFQPLAGDLIKAPLANREAAKQALASTSADYLVYGSVTIMDKQCSLDVQLLHKDGKATPFTAQTTIDQLIPSLETTAKQINADVFQRPEAKPVQETAQVNQMNPNLVFNQSRFGQQAVLNPQFRYESTDQDQSGRWRSQSLPHKCRGMLVVDADNDGTNEIFIMDEHTVYAYREQDNRLAKLDVFQGSRTAKYLNINALDINRDGLTEIFISAVDGVDEKPASLVLTFAKGKFMVEQDRIKLFFNVVKLPPDFISTLVGQKKGHGKLFDPGVYELVRMSGEYKQAKRLALPEKSNVFNFAYLPQGDDYKVIVAHNDHLIVNSSTNDLQAVTEEMYAASGVKLEDLDTIPGMGVDRNDADMRYHYLPTRLLPTNLDHKGHHELIVARPVSIASDFFSNYRNFSQGEIHSLDWDGIGLNIVWKTRRIKGTLVDYAIADYNNNGKNDLVVCVQTYPGATGLKAKRTIVVAYPLDQESPQ</sequence>
<dbReference type="InterPro" id="IPR028994">
    <property type="entry name" value="Integrin_alpha_N"/>
</dbReference>
<reference evidence="4" key="1">
    <citation type="submission" date="2016-06" db="EMBL/GenBank/DDBJ databases">
        <title>Draft genome sequence of Desulfoplanes formicivorans strain Pf12B.</title>
        <authorList>
            <person name="Watanabe M."/>
            <person name="Kojima H."/>
            <person name="Fukui M."/>
        </authorList>
    </citation>
    <scope>NUCLEOTIDE SEQUENCE [LARGE SCALE GENOMIC DNA]</scope>
    <source>
        <strain evidence="4">Pf12B</strain>
    </source>
</reference>